<gene>
    <name evidence="2" type="ORF">ACEU3E_12900</name>
</gene>
<protein>
    <submittedName>
        <fullName evidence="2">Uncharacterized protein</fullName>
    </submittedName>
</protein>
<feature type="chain" id="PRO_5047419505" evidence="1">
    <location>
        <begin position="27"/>
        <end position="245"/>
    </location>
</feature>
<dbReference type="Proteomes" id="UP001575622">
    <property type="component" value="Unassembled WGS sequence"/>
</dbReference>
<name>A0ABV4V1U8_9BACL</name>
<keyword evidence="1" id="KW-0732">Signal</keyword>
<evidence type="ECO:0000313" key="3">
    <source>
        <dbReference type="Proteomes" id="UP001575622"/>
    </source>
</evidence>
<evidence type="ECO:0000313" key="2">
    <source>
        <dbReference type="EMBL" id="MFB0843073.1"/>
    </source>
</evidence>
<sequence>MKKNKKQALVFGLFLTLCSLSSQIYAKESPGSDSLIKDLRTQYPSTTIVAENDNSVQLNGNNAEEIEKIVNTIMQKYRADGAKKPATPGEISPLDASWCTSECNEAFRYDSKTTTTGNAENLAQVQGYHWSNGNVKWTSVGGSTITKWTGSGTAKIIGHTLTLNVSAVSLGEFTPPSSFKIVDTSKNIAEWKPSDTSYSNVKASTFNGGSADSWIFLGDMTFKSDGRVQDPNGYDHYVTATAVIN</sequence>
<dbReference type="RefSeq" id="WP_373951466.1">
    <property type="nucleotide sequence ID" value="NZ_JBHDLN010000005.1"/>
</dbReference>
<comment type="caution">
    <text evidence="2">The sequence shown here is derived from an EMBL/GenBank/DDBJ whole genome shotgun (WGS) entry which is preliminary data.</text>
</comment>
<dbReference type="EMBL" id="JBHDLN010000005">
    <property type="protein sequence ID" value="MFB0843073.1"/>
    <property type="molecule type" value="Genomic_DNA"/>
</dbReference>
<feature type="signal peptide" evidence="1">
    <location>
        <begin position="1"/>
        <end position="26"/>
    </location>
</feature>
<accession>A0ABV4V1U8</accession>
<organism evidence="2 3">
    <name type="scientific">Paenibacillus oleatilyticus</name>
    <dbReference type="NCBI Taxonomy" id="2594886"/>
    <lineage>
        <taxon>Bacteria</taxon>
        <taxon>Bacillati</taxon>
        <taxon>Bacillota</taxon>
        <taxon>Bacilli</taxon>
        <taxon>Bacillales</taxon>
        <taxon>Paenibacillaceae</taxon>
        <taxon>Paenibacillus</taxon>
    </lineage>
</organism>
<reference evidence="2 3" key="1">
    <citation type="submission" date="2024-09" db="EMBL/GenBank/DDBJ databases">
        <authorList>
            <person name="Makale K.P.P."/>
            <person name="Makhzoum A."/>
            <person name="Rantong G."/>
            <person name="Rahube T.O."/>
        </authorList>
    </citation>
    <scope>NUCLEOTIDE SEQUENCE [LARGE SCALE GENOMIC DNA]</scope>
    <source>
        <strain evidence="2 3">KM_D13</strain>
    </source>
</reference>
<proteinExistence type="predicted"/>
<evidence type="ECO:0000256" key="1">
    <source>
        <dbReference type="SAM" id="SignalP"/>
    </source>
</evidence>
<keyword evidence="3" id="KW-1185">Reference proteome</keyword>